<gene>
    <name evidence="2" type="ORF">SLS62_003418</name>
</gene>
<dbReference type="SUPFAM" id="SSF56281">
    <property type="entry name" value="Metallo-hydrolase/oxidoreductase"/>
    <property type="match status" value="1"/>
</dbReference>
<proteinExistence type="predicted"/>
<feature type="region of interest" description="Disordered" evidence="1">
    <location>
        <begin position="113"/>
        <end position="140"/>
    </location>
</feature>
<dbReference type="PANTHER" id="PTHR33835">
    <property type="entry name" value="YALI0C07656P"/>
    <property type="match status" value="1"/>
</dbReference>
<evidence type="ECO:0000256" key="1">
    <source>
        <dbReference type="SAM" id="MobiDB-lite"/>
    </source>
</evidence>
<name>A0AAN9V509_9PEZI</name>
<evidence type="ECO:0008006" key="4">
    <source>
        <dbReference type="Google" id="ProtNLM"/>
    </source>
</evidence>
<reference evidence="2 3" key="1">
    <citation type="submission" date="2024-02" db="EMBL/GenBank/DDBJ databases">
        <title>De novo assembly and annotation of 12 fungi associated with fruit tree decline syndrome in Ontario, Canada.</title>
        <authorList>
            <person name="Sulman M."/>
            <person name="Ellouze W."/>
            <person name="Ilyukhin E."/>
        </authorList>
    </citation>
    <scope>NUCLEOTIDE SEQUENCE [LARGE SCALE GENOMIC DNA]</scope>
    <source>
        <strain evidence="2 3">M11/M66-122</strain>
    </source>
</reference>
<dbReference type="InterPro" id="IPR025638">
    <property type="entry name" value="DUF4336"/>
</dbReference>
<protein>
    <recommendedName>
        <fullName evidence="4">DUF4336 domain-containing protein</fullName>
    </recommendedName>
</protein>
<keyword evidence="3" id="KW-1185">Reference proteome</keyword>
<dbReference type="InterPro" id="IPR036866">
    <property type="entry name" value="RibonucZ/Hydroxyglut_hydro"/>
</dbReference>
<dbReference type="AlphaFoldDB" id="A0AAN9V509"/>
<feature type="compositionally biased region" description="Basic and acidic residues" evidence="1">
    <location>
        <begin position="118"/>
        <end position="140"/>
    </location>
</feature>
<sequence length="297" mass="32750">MSSKLVPANPADVMVIRDITPNIATLSVPFARFGIFRVGGRATLVRLTSGTLAVFSPVALTADVKAKVAAMGGNVGYLVAPDIEHHIFLSEWSRAYPGAKLIGPAGLPQKRKQALLDQKSKAGSDNNKKNEGGDDERTRPADDETFAFVFSADHQDPGAISAEFAADFAAEYVGAHPNREIVLLYRPDRVLIEADLLFNMPATEQYSRPAAAVERKRHPWINRAWDALLTTEGPAKGHKRAQWYLFSNGTRDRAAFNASIRRIDAWDFDTIIPCHGDVIEGNAKEVFRKIFEWHLQG</sequence>
<dbReference type="Gene3D" id="3.60.15.10">
    <property type="entry name" value="Ribonuclease Z/Hydroxyacylglutathione hydrolase-like"/>
    <property type="match status" value="1"/>
</dbReference>
<accession>A0AAN9V509</accession>
<evidence type="ECO:0000313" key="2">
    <source>
        <dbReference type="EMBL" id="KAK7754634.1"/>
    </source>
</evidence>
<dbReference type="PANTHER" id="PTHR33835:SF1">
    <property type="entry name" value="METALLO-BETA-LACTAMASE DOMAIN-CONTAINING PROTEIN"/>
    <property type="match status" value="1"/>
</dbReference>
<dbReference type="EMBL" id="JAKJXP020000019">
    <property type="protein sequence ID" value="KAK7754634.1"/>
    <property type="molecule type" value="Genomic_DNA"/>
</dbReference>
<organism evidence="2 3">
    <name type="scientific">Diatrype stigma</name>
    <dbReference type="NCBI Taxonomy" id="117547"/>
    <lineage>
        <taxon>Eukaryota</taxon>
        <taxon>Fungi</taxon>
        <taxon>Dikarya</taxon>
        <taxon>Ascomycota</taxon>
        <taxon>Pezizomycotina</taxon>
        <taxon>Sordariomycetes</taxon>
        <taxon>Xylariomycetidae</taxon>
        <taxon>Xylariales</taxon>
        <taxon>Diatrypaceae</taxon>
        <taxon>Diatrype</taxon>
    </lineage>
</organism>
<evidence type="ECO:0000313" key="3">
    <source>
        <dbReference type="Proteomes" id="UP001320420"/>
    </source>
</evidence>
<dbReference type="Pfam" id="PF14234">
    <property type="entry name" value="DUF4336"/>
    <property type="match status" value="1"/>
</dbReference>
<comment type="caution">
    <text evidence="2">The sequence shown here is derived from an EMBL/GenBank/DDBJ whole genome shotgun (WGS) entry which is preliminary data.</text>
</comment>
<dbReference type="Proteomes" id="UP001320420">
    <property type="component" value="Unassembled WGS sequence"/>
</dbReference>